<gene>
    <name evidence="5" type="ORF">FISHEDRAFT_51302</name>
</gene>
<dbReference type="InterPro" id="IPR050740">
    <property type="entry name" value="Aldehyde_DH_Superfamily"/>
</dbReference>
<dbReference type="Gene3D" id="3.40.605.10">
    <property type="entry name" value="Aldehyde Dehydrogenase, Chain A, domain 1"/>
    <property type="match status" value="1"/>
</dbReference>
<dbReference type="AlphaFoldDB" id="A0A0D7A1H1"/>
<dbReference type="Proteomes" id="UP000054144">
    <property type="component" value="Unassembled WGS sequence"/>
</dbReference>
<dbReference type="PANTHER" id="PTHR43353:SF6">
    <property type="entry name" value="CYTOPLASMIC ALDEHYDE DEHYDROGENASE (EUROFUNG)"/>
    <property type="match status" value="1"/>
</dbReference>
<dbReference type="PANTHER" id="PTHR43353">
    <property type="entry name" value="SUCCINATE-SEMIALDEHYDE DEHYDROGENASE, MITOCHONDRIAL"/>
    <property type="match status" value="1"/>
</dbReference>
<protein>
    <submittedName>
        <fullName evidence="5">Aldehyde dehydrogenase</fullName>
    </submittedName>
</protein>
<reference evidence="5 6" key="1">
    <citation type="journal article" date="2015" name="Fungal Genet. Biol.">
        <title>Evolution of novel wood decay mechanisms in Agaricales revealed by the genome sequences of Fistulina hepatica and Cylindrobasidium torrendii.</title>
        <authorList>
            <person name="Floudas D."/>
            <person name="Held B.W."/>
            <person name="Riley R."/>
            <person name="Nagy L.G."/>
            <person name="Koehler G."/>
            <person name="Ransdell A.S."/>
            <person name="Younus H."/>
            <person name="Chow J."/>
            <person name="Chiniquy J."/>
            <person name="Lipzen A."/>
            <person name="Tritt A."/>
            <person name="Sun H."/>
            <person name="Haridas S."/>
            <person name="LaButti K."/>
            <person name="Ohm R.A."/>
            <person name="Kues U."/>
            <person name="Blanchette R.A."/>
            <person name="Grigoriev I.V."/>
            <person name="Minto R.E."/>
            <person name="Hibbett D.S."/>
        </authorList>
    </citation>
    <scope>NUCLEOTIDE SEQUENCE [LARGE SCALE GENOMIC DNA]</scope>
    <source>
        <strain evidence="5 6">ATCC 64428</strain>
    </source>
</reference>
<dbReference type="GO" id="GO:0004777">
    <property type="term" value="F:succinate-semialdehyde dehydrogenase (NAD+) activity"/>
    <property type="evidence" value="ECO:0007669"/>
    <property type="project" value="TreeGrafter"/>
</dbReference>
<comment type="similarity">
    <text evidence="3">Belongs to the aldehyde dehydrogenase family.</text>
</comment>
<dbReference type="InterPro" id="IPR016163">
    <property type="entry name" value="Ald_DH_C"/>
</dbReference>
<dbReference type="PROSITE" id="PS00687">
    <property type="entry name" value="ALDEHYDE_DEHYDR_GLU"/>
    <property type="match status" value="1"/>
</dbReference>
<dbReference type="Gene3D" id="3.40.309.10">
    <property type="entry name" value="Aldehyde Dehydrogenase, Chain A, domain 2"/>
    <property type="match status" value="1"/>
</dbReference>
<evidence type="ECO:0000256" key="1">
    <source>
        <dbReference type="ARBA" id="ARBA00023002"/>
    </source>
</evidence>
<keyword evidence="6" id="KW-1185">Reference proteome</keyword>
<dbReference type="InterPro" id="IPR029510">
    <property type="entry name" value="Ald_DH_CS_GLU"/>
</dbReference>
<dbReference type="InterPro" id="IPR016162">
    <property type="entry name" value="Ald_DH_N"/>
</dbReference>
<dbReference type="Pfam" id="PF00171">
    <property type="entry name" value="Aldedh"/>
    <property type="match status" value="1"/>
</dbReference>
<evidence type="ECO:0000313" key="6">
    <source>
        <dbReference type="Proteomes" id="UP000054144"/>
    </source>
</evidence>
<dbReference type="OrthoDB" id="310895at2759"/>
<evidence type="ECO:0000313" key="5">
    <source>
        <dbReference type="EMBL" id="KIY44580.1"/>
    </source>
</evidence>
<dbReference type="GO" id="GO:0009450">
    <property type="term" value="P:gamma-aminobutyric acid catabolic process"/>
    <property type="evidence" value="ECO:0007669"/>
    <property type="project" value="TreeGrafter"/>
</dbReference>
<feature type="domain" description="Aldehyde dehydrogenase" evidence="4">
    <location>
        <begin position="31"/>
        <end position="485"/>
    </location>
</feature>
<evidence type="ECO:0000256" key="2">
    <source>
        <dbReference type="PROSITE-ProRule" id="PRU10007"/>
    </source>
</evidence>
<keyword evidence="1 3" id="KW-0560">Oxidoreductase</keyword>
<dbReference type="InterPro" id="IPR016161">
    <property type="entry name" value="Ald_DH/histidinol_DH"/>
</dbReference>
<evidence type="ECO:0000256" key="3">
    <source>
        <dbReference type="RuleBase" id="RU003345"/>
    </source>
</evidence>
<feature type="active site" evidence="2">
    <location>
        <position position="265"/>
    </location>
</feature>
<dbReference type="CDD" id="cd07105">
    <property type="entry name" value="ALDH_SaliADH"/>
    <property type="match status" value="1"/>
</dbReference>
<name>A0A0D7A1H1_9AGAR</name>
<proteinExistence type="inferred from homology"/>
<sequence>MAGSSDCRTLATSTSSMIVPLLIDGRPVVTSTTIDVTSPVTLKHLHAASACSVDEANTAVDAAQRAFPAWSAAHPTSRRDIFLRVAEIFERRTEEMWGYMYEETGAERPHFDFQYGSTIGVLKDIAGRLPALNIGHLPHTCDDGTSAMIVKEPYGVVLGIAPWNAPHILGVRAIAYALGVGNTVVFKGSELCPRTFWGVGDAFREAGLPDGCLNILFHRTEDAAIVTTTLIAHPSVKKISFTGSTAVGRIIAATAGKYLKPLLVELGGKAPALVLEDADVKLAAEQCCLGAFSNAGQICMSTERIIVHRSVYEPFKAALAAAFDRLYGATSPEPKLISAMAIVKSNRLVADAVAKGGSVLHGKLDTPVSEATRMRPVIVEGIVQQADLYHTESFGPTVSLFVVEDEEQAIALANDTEYGLSSAVFTEDLRRALRVAKRIESGAVHINSMSVHDEPSLPHGGVKQSGWGRFNAGAGLEEFLRTKTITWKD</sequence>
<organism evidence="5 6">
    <name type="scientific">Fistulina hepatica ATCC 64428</name>
    <dbReference type="NCBI Taxonomy" id="1128425"/>
    <lineage>
        <taxon>Eukaryota</taxon>
        <taxon>Fungi</taxon>
        <taxon>Dikarya</taxon>
        <taxon>Basidiomycota</taxon>
        <taxon>Agaricomycotina</taxon>
        <taxon>Agaricomycetes</taxon>
        <taxon>Agaricomycetidae</taxon>
        <taxon>Agaricales</taxon>
        <taxon>Fistulinaceae</taxon>
        <taxon>Fistulina</taxon>
    </lineage>
</organism>
<dbReference type="SUPFAM" id="SSF53720">
    <property type="entry name" value="ALDH-like"/>
    <property type="match status" value="1"/>
</dbReference>
<evidence type="ECO:0000259" key="4">
    <source>
        <dbReference type="Pfam" id="PF00171"/>
    </source>
</evidence>
<dbReference type="InterPro" id="IPR015590">
    <property type="entry name" value="Aldehyde_DH_dom"/>
</dbReference>
<dbReference type="EMBL" id="KN882089">
    <property type="protein sequence ID" value="KIY44580.1"/>
    <property type="molecule type" value="Genomic_DNA"/>
</dbReference>
<accession>A0A0D7A1H1</accession>